<dbReference type="AlphaFoldDB" id="A0A9D1NNW2"/>
<organism evidence="4 5">
    <name type="scientific">Candidatus Spyradenecus faecavium</name>
    <dbReference type="NCBI Taxonomy" id="2840947"/>
    <lineage>
        <taxon>Bacteria</taxon>
        <taxon>Pseudomonadati</taxon>
        <taxon>Lentisphaerota</taxon>
        <taxon>Lentisphaeria</taxon>
        <taxon>Lentisphaerales</taxon>
        <taxon>Lentisphaeraceae</taxon>
        <taxon>Lentisphaeraceae incertae sedis</taxon>
        <taxon>Candidatus Spyradenecus</taxon>
    </lineage>
</organism>
<evidence type="ECO:0000256" key="1">
    <source>
        <dbReference type="SAM" id="Phobius"/>
    </source>
</evidence>
<feature type="signal peptide" evidence="2">
    <location>
        <begin position="1"/>
        <end position="24"/>
    </location>
</feature>
<evidence type="ECO:0000313" key="5">
    <source>
        <dbReference type="Proteomes" id="UP000886845"/>
    </source>
</evidence>
<protein>
    <submittedName>
        <fullName evidence="4">Gldg family protein</fullName>
    </submittedName>
</protein>
<keyword evidence="1" id="KW-0812">Transmembrane</keyword>
<dbReference type="Proteomes" id="UP000886845">
    <property type="component" value="Unassembled WGS sequence"/>
</dbReference>
<feature type="domain" description="DUF4350" evidence="3">
    <location>
        <begin position="201"/>
        <end position="410"/>
    </location>
</feature>
<comment type="caution">
    <text evidence="4">The sequence shown here is derived from an EMBL/GenBank/DDBJ whole genome shotgun (WGS) entry which is preliminary data.</text>
</comment>
<name>A0A9D1NNW2_9BACT</name>
<dbReference type="Pfam" id="PF14258">
    <property type="entry name" value="DUF4350"/>
    <property type="match status" value="1"/>
</dbReference>
<feature type="transmembrane region" description="Helical" evidence="1">
    <location>
        <begin position="443"/>
        <end position="461"/>
    </location>
</feature>
<proteinExistence type="predicted"/>
<dbReference type="SUPFAM" id="SSF52317">
    <property type="entry name" value="Class I glutamine amidotransferase-like"/>
    <property type="match status" value="1"/>
</dbReference>
<reference evidence="4" key="2">
    <citation type="journal article" date="2021" name="PeerJ">
        <title>Extensive microbial diversity within the chicken gut microbiome revealed by metagenomics and culture.</title>
        <authorList>
            <person name="Gilroy R."/>
            <person name="Ravi A."/>
            <person name="Getino M."/>
            <person name="Pursley I."/>
            <person name="Horton D.L."/>
            <person name="Alikhan N.F."/>
            <person name="Baker D."/>
            <person name="Gharbi K."/>
            <person name="Hall N."/>
            <person name="Watson M."/>
            <person name="Adriaenssens E.M."/>
            <person name="Foster-Nyarko E."/>
            <person name="Jarju S."/>
            <person name="Secka A."/>
            <person name="Antonio M."/>
            <person name="Oren A."/>
            <person name="Chaudhuri R.R."/>
            <person name="La Ragione R."/>
            <person name="Hildebrand F."/>
            <person name="Pallen M.J."/>
        </authorList>
    </citation>
    <scope>NUCLEOTIDE SEQUENCE</scope>
    <source>
        <strain evidence="4">35461</strain>
    </source>
</reference>
<sequence length="466" mass="48638">MRLSKGQRRWFCGALACVALAALAAILADALLARLRPTLDLSAVCGEQTVSERGRSTLIETSGTIAVTCVLPSGSPAAAPVGLLLRKFAQASREVAGATLELEYIDPREDAVAAARLMAQGADGPGLLFRQAGRRVFVPERELLAPQGGVYDPVEAEAAVTSALMRLGAEGVTVGWLTERTLPAAGDGARPPYADTDPVAGFSGLRRALEREGVRIRPVSLREGGVPASVRALIVMAPRHDLSDSERARLSEWLDRGGRLLCALPPAGDAGLGPLLGQWGIRAGLTPGVPARRGMDGAGLADRLSDEHPITRELAGGGTLLSFGAPRALWATPPENGSVTVTPLVSIDLDPAADAPGHVATVMMAAESGSGMGSDLAFHRGRVVAVGEADFATNRFTLGHASANRDLALNAVRWLVELPGSGARSGAGVLRVGQDSHAWRRDFAVAVLFVPMALCLGLWLVTRRRG</sequence>
<evidence type="ECO:0000259" key="3">
    <source>
        <dbReference type="Pfam" id="PF14258"/>
    </source>
</evidence>
<dbReference type="EMBL" id="DVOR01000215">
    <property type="protein sequence ID" value="HIV09772.1"/>
    <property type="molecule type" value="Genomic_DNA"/>
</dbReference>
<feature type="chain" id="PRO_5039436764" evidence="2">
    <location>
        <begin position="25"/>
        <end position="466"/>
    </location>
</feature>
<keyword evidence="1" id="KW-1133">Transmembrane helix</keyword>
<reference evidence="4" key="1">
    <citation type="submission" date="2020-10" db="EMBL/GenBank/DDBJ databases">
        <authorList>
            <person name="Gilroy R."/>
        </authorList>
    </citation>
    <scope>NUCLEOTIDE SEQUENCE</scope>
    <source>
        <strain evidence="4">35461</strain>
    </source>
</reference>
<evidence type="ECO:0000256" key="2">
    <source>
        <dbReference type="SAM" id="SignalP"/>
    </source>
</evidence>
<keyword evidence="1" id="KW-0472">Membrane</keyword>
<keyword evidence="2" id="KW-0732">Signal</keyword>
<dbReference type="InterPro" id="IPR029062">
    <property type="entry name" value="Class_I_gatase-like"/>
</dbReference>
<dbReference type="InterPro" id="IPR025646">
    <property type="entry name" value="DUF4350"/>
</dbReference>
<evidence type="ECO:0000313" key="4">
    <source>
        <dbReference type="EMBL" id="HIV09772.1"/>
    </source>
</evidence>
<gene>
    <name evidence="4" type="ORF">IAC79_06640</name>
</gene>
<accession>A0A9D1NNW2</accession>